<dbReference type="Proteomes" id="UP000295805">
    <property type="component" value="Unassembled WGS sequence"/>
</dbReference>
<organism evidence="1 2">
    <name type="scientific">Dietzia cinnamea</name>
    <dbReference type="NCBI Taxonomy" id="321318"/>
    <lineage>
        <taxon>Bacteria</taxon>
        <taxon>Bacillati</taxon>
        <taxon>Actinomycetota</taxon>
        <taxon>Actinomycetes</taxon>
        <taxon>Mycobacteriales</taxon>
        <taxon>Dietziaceae</taxon>
        <taxon>Dietzia</taxon>
    </lineage>
</organism>
<name>A0A4R3ZPH4_9ACTN</name>
<evidence type="ECO:0000313" key="1">
    <source>
        <dbReference type="EMBL" id="TCW21146.1"/>
    </source>
</evidence>
<evidence type="ECO:0000313" key="2">
    <source>
        <dbReference type="Proteomes" id="UP000295805"/>
    </source>
</evidence>
<protein>
    <submittedName>
        <fullName evidence="1">Uncharacterized protein</fullName>
    </submittedName>
</protein>
<reference evidence="1 2" key="1">
    <citation type="submission" date="2019-03" db="EMBL/GenBank/DDBJ databases">
        <title>Root nodule microbial communities of legume samples collected from USA, Mexico and Botswana.</title>
        <authorList>
            <person name="Hirsch A."/>
        </authorList>
    </citation>
    <scope>NUCLEOTIDE SEQUENCE [LARGE SCALE GENOMIC DNA]</scope>
    <source>
        <strain evidence="1 2">55</strain>
    </source>
</reference>
<accession>A0A4R3ZPH4</accession>
<comment type="caution">
    <text evidence="1">The sequence shown here is derived from an EMBL/GenBank/DDBJ whole genome shotgun (WGS) entry which is preliminary data.</text>
</comment>
<gene>
    <name evidence="1" type="ORF">EDD19_12828</name>
</gene>
<dbReference type="AlphaFoldDB" id="A0A4R3ZPH4"/>
<sequence length="94" mass="10227">MQPSAGKYVSAYREIGMAASTVDIREIDGRPVVDTRPGDDRVLRLMRRASELGATEVGGPVDLNGPRNGFFSDDVHHDHIHLGITPGDPLAHLR</sequence>
<dbReference type="EMBL" id="SMCX01000028">
    <property type="protein sequence ID" value="TCW21146.1"/>
    <property type="molecule type" value="Genomic_DNA"/>
</dbReference>
<proteinExistence type="predicted"/>